<evidence type="ECO:0000313" key="1">
    <source>
        <dbReference type="EMBL" id="OIJ90517.1"/>
    </source>
</evidence>
<keyword evidence="2" id="KW-1185">Reference proteome</keyword>
<accession>A0A1S2PA54</accession>
<organism evidence="1 2">
    <name type="scientific">Streptomyces monashensis</name>
    <dbReference type="NCBI Taxonomy" id="1678012"/>
    <lineage>
        <taxon>Bacteria</taxon>
        <taxon>Bacillati</taxon>
        <taxon>Actinomycetota</taxon>
        <taxon>Actinomycetes</taxon>
        <taxon>Kitasatosporales</taxon>
        <taxon>Streptomycetaceae</taxon>
        <taxon>Streptomyces</taxon>
    </lineage>
</organism>
<dbReference type="RefSeq" id="WP_071385978.1">
    <property type="nucleotide sequence ID" value="NZ_MLYO01000089.1"/>
</dbReference>
<reference evidence="1 2" key="1">
    <citation type="submission" date="2016-10" db="EMBL/GenBank/DDBJ databases">
        <title>Genome sequence of Streptomyces sp. MUSC 1.</title>
        <authorList>
            <person name="Lee L.-H."/>
            <person name="Ser H.-L."/>
            <person name="Law J.W.-F."/>
        </authorList>
    </citation>
    <scope>NUCLEOTIDE SEQUENCE [LARGE SCALE GENOMIC DNA]</scope>
    <source>
        <strain evidence="1 2">MUSC 1</strain>
    </source>
</reference>
<comment type="caution">
    <text evidence="1">The sequence shown here is derived from an EMBL/GenBank/DDBJ whole genome shotgun (WGS) entry which is preliminary data.</text>
</comment>
<dbReference type="AlphaFoldDB" id="A0A1S2PA54"/>
<proteinExistence type="predicted"/>
<evidence type="ECO:0000313" key="2">
    <source>
        <dbReference type="Proteomes" id="UP000179642"/>
    </source>
</evidence>
<dbReference type="EMBL" id="MLYO01000089">
    <property type="protein sequence ID" value="OIJ90517.1"/>
    <property type="molecule type" value="Genomic_DNA"/>
</dbReference>
<gene>
    <name evidence="1" type="ORF">BIV23_40375</name>
</gene>
<sequence length="95" mass="10044">MSGGTTARLLPWAGAEGKPCYLVTDGTGPLSEVADTIESVQLGMAADLLGHAADLMADHRATSAQLRFLLARMREALTDVHRIAASRGARLAERN</sequence>
<name>A0A1S2PA54_9ACTN</name>
<dbReference type="OrthoDB" id="4320909at2"/>
<protein>
    <submittedName>
        <fullName evidence="1">Uncharacterized protein</fullName>
    </submittedName>
</protein>
<dbReference type="Proteomes" id="UP000179642">
    <property type="component" value="Unassembled WGS sequence"/>
</dbReference>